<evidence type="ECO:0008006" key="3">
    <source>
        <dbReference type="Google" id="ProtNLM"/>
    </source>
</evidence>
<comment type="caution">
    <text evidence="1">The sequence shown here is derived from an EMBL/GenBank/DDBJ whole genome shotgun (WGS) entry which is preliminary data.</text>
</comment>
<sequence>MKFEGLDKHILRYEFWKGDQNYFVLNFKENDETSNTFNHKLFVSRDGGKSFIRWTPTYYGIPICVDHFIVIKNVLFGLSHINRTFFYVDRKFQIFSLQSLERDELVIPSEFDPSCVVKLVMQDVTLSSEKYYEKHSFYINAILSTIEPMPPDKI</sequence>
<reference evidence="1 2" key="1">
    <citation type="journal article" date="2014" name="Genome Biol. Evol.">
        <title>The genome of the myxosporean Thelohanellus kitauei shows adaptations to nutrient acquisition within its fish host.</title>
        <authorList>
            <person name="Yang Y."/>
            <person name="Xiong J."/>
            <person name="Zhou Z."/>
            <person name="Huo F."/>
            <person name="Miao W."/>
            <person name="Ran C."/>
            <person name="Liu Y."/>
            <person name="Zhang J."/>
            <person name="Feng J."/>
            <person name="Wang M."/>
            <person name="Wang M."/>
            <person name="Wang L."/>
            <person name="Yao B."/>
        </authorList>
    </citation>
    <scope>NUCLEOTIDE SEQUENCE [LARGE SCALE GENOMIC DNA]</scope>
    <source>
        <strain evidence="1">Wuqing</strain>
    </source>
</reference>
<evidence type="ECO:0000313" key="2">
    <source>
        <dbReference type="Proteomes" id="UP000031668"/>
    </source>
</evidence>
<keyword evidence="2" id="KW-1185">Reference proteome</keyword>
<accession>A0A0C2MIM1</accession>
<protein>
    <recommendedName>
        <fullName evidence="3">Sortilin N-terminal domain-containing protein</fullName>
    </recommendedName>
</protein>
<evidence type="ECO:0000313" key="1">
    <source>
        <dbReference type="EMBL" id="KII64195.1"/>
    </source>
</evidence>
<dbReference type="AlphaFoldDB" id="A0A0C2MIM1"/>
<gene>
    <name evidence="1" type="ORF">RF11_01932</name>
</gene>
<dbReference type="Proteomes" id="UP000031668">
    <property type="component" value="Unassembled WGS sequence"/>
</dbReference>
<dbReference type="EMBL" id="JWZT01004402">
    <property type="protein sequence ID" value="KII64195.1"/>
    <property type="molecule type" value="Genomic_DNA"/>
</dbReference>
<name>A0A0C2MIM1_THEKT</name>
<proteinExistence type="predicted"/>
<organism evidence="1 2">
    <name type="scientific">Thelohanellus kitauei</name>
    <name type="common">Myxosporean</name>
    <dbReference type="NCBI Taxonomy" id="669202"/>
    <lineage>
        <taxon>Eukaryota</taxon>
        <taxon>Metazoa</taxon>
        <taxon>Cnidaria</taxon>
        <taxon>Myxozoa</taxon>
        <taxon>Myxosporea</taxon>
        <taxon>Bivalvulida</taxon>
        <taxon>Platysporina</taxon>
        <taxon>Myxobolidae</taxon>
        <taxon>Thelohanellus</taxon>
    </lineage>
</organism>